<keyword evidence="6" id="KW-0067">ATP-binding</keyword>
<evidence type="ECO:0000256" key="6">
    <source>
        <dbReference type="ARBA" id="ARBA00022840"/>
    </source>
</evidence>
<keyword evidence="2" id="KW-0813">Transport</keyword>
<dbReference type="PROSITE" id="PS00211">
    <property type="entry name" value="ABC_TRANSPORTER_1"/>
    <property type="match status" value="1"/>
</dbReference>
<dbReference type="EMBL" id="NBZD01000005">
    <property type="protein sequence ID" value="PNH17862.1"/>
    <property type="molecule type" value="Genomic_DNA"/>
</dbReference>
<evidence type="ECO:0000313" key="11">
    <source>
        <dbReference type="EMBL" id="PNH17862.1"/>
    </source>
</evidence>
<dbReference type="GO" id="GO:0005886">
    <property type="term" value="C:plasma membrane"/>
    <property type="evidence" value="ECO:0007669"/>
    <property type="project" value="UniProtKB-SubCell"/>
</dbReference>
<evidence type="ECO:0000256" key="5">
    <source>
        <dbReference type="ARBA" id="ARBA00022741"/>
    </source>
</evidence>
<dbReference type="SMART" id="SM00382">
    <property type="entry name" value="AAA"/>
    <property type="match status" value="1"/>
</dbReference>
<proteinExistence type="predicted"/>
<dbReference type="InterPro" id="IPR003593">
    <property type="entry name" value="AAA+_ATPase"/>
</dbReference>
<evidence type="ECO:0000256" key="2">
    <source>
        <dbReference type="ARBA" id="ARBA00022448"/>
    </source>
</evidence>
<evidence type="ECO:0000256" key="3">
    <source>
        <dbReference type="ARBA" id="ARBA00022475"/>
    </source>
</evidence>
<dbReference type="SUPFAM" id="SSF52540">
    <property type="entry name" value="P-loop containing nucleoside triphosphate hydrolases"/>
    <property type="match status" value="1"/>
</dbReference>
<dbReference type="RefSeq" id="WP_012994070.1">
    <property type="nucleotide sequence ID" value="NZ_NBZD01000005.1"/>
</dbReference>
<keyword evidence="5" id="KW-0547">Nucleotide-binding</keyword>
<dbReference type="GO" id="GO:0016887">
    <property type="term" value="F:ATP hydrolysis activity"/>
    <property type="evidence" value="ECO:0007669"/>
    <property type="project" value="InterPro"/>
</dbReference>
<evidence type="ECO:0000256" key="9">
    <source>
        <dbReference type="ARBA" id="ARBA00023136"/>
    </source>
</evidence>
<evidence type="ECO:0000256" key="7">
    <source>
        <dbReference type="ARBA" id="ARBA00023004"/>
    </source>
</evidence>
<comment type="caution">
    <text evidence="11">The sequence shown here is derived from an EMBL/GenBank/DDBJ whole genome shotgun (WGS) entry which is preliminary data.</text>
</comment>
<dbReference type="Pfam" id="PF00005">
    <property type="entry name" value="ABC_tran"/>
    <property type="match status" value="1"/>
</dbReference>
<keyword evidence="4" id="KW-0410">Iron transport</keyword>
<reference evidence="12" key="1">
    <citation type="submission" date="2017-04" db="EMBL/GenBank/DDBJ databases">
        <authorList>
            <person name="Bumgarner R.E."/>
            <person name="Fredricks D.N."/>
            <person name="Srinivasan S."/>
        </authorList>
    </citation>
    <scope>NUCLEOTIDE SEQUENCE [LARGE SCALE GENOMIC DNA]</scope>
    <source>
        <strain evidence="12">KA00405</strain>
    </source>
</reference>
<evidence type="ECO:0000313" key="12">
    <source>
        <dbReference type="Proteomes" id="UP000236394"/>
    </source>
</evidence>
<keyword evidence="9" id="KW-0472">Membrane</keyword>
<dbReference type="InterPro" id="IPR051535">
    <property type="entry name" value="Siderophore_ABC-ATPase"/>
</dbReference>
<comment type="subcellular location">
    <subcellularLocation>
        <location evidence="1">Cell membrane</location>
        <topology evidence="1">Peripheral membrane protein</topology>
    </subcellularLocation>
</comment>
<evidence type="ECO:0000256" key="8">
    <source>
        <dbReference type="ARBA" id="ARBA00023065"/>
    </source>
</evidence>
<dbReference type="InterPro" id="IPR003439">
    <property type="entry name" value="ABC_transporter-like_ATP-bd"/>
</dbReference>
<dbReference type="AlphaFoldDB" id="A0A2J8AZB9"/>
<dbReference type="Gene3D" id="3.40.50.300">
    <property type="entry name" value="P-loop containing nucleotide triphosphate hydrolases"/>
    <property type="match status" value="1"/>
</dbReference>
<dbReference type="PANTHER" id="PTHR42771:SF10">
    <property type="entry name" value="FERRICHROME TRANSPORT ATP-BINDING PROTEIN FHUC"/>
    <property type="match status" value="1"/>
</dbReference>
<dbReference type="GO" id="GO:0006826">
    <property type="term" value="P:iron ion transport"/>
    <property type="evidence" value="ECO:0007669"/>
    <property type="project" value="UniProtKB-KW"/>
</dbReference>
<dbReference type="InterPro" id="IPR027417">
    <property type="entry name" value="P-loop_NTPase"/>
</dbReference>
<dbReference type="InterPro" id="IPR017871">
    <property type="entry name" value="ABC_transporter-like_CS"/>
</dbReference>
<gene>
    <name evidence="11" type="ORF">B7R76_07425</name>
</gene>
<keyword evidence="3" id="KW-1003">Cell membrane</keyword>
<dbReference type="Proteomes" id="UP000236394">
    <property type="component" value="Unassembled WGS sequence"/>
</dbReference>
<accession>A0A2J8AZB9</accession>
<evidence type="ECO:0000256" key="1">
    <source>
        <dbReference type="ARBA" id="ARBA00004202"/>
    </source>
</evidence>
<sequence>MEIRINHLNVGYGQRKIINNFSATLREKEILCLIGPNGSGKSTLLKALIGILPYQSGEIFLDGRELQTCKPKEVSQKIALLPQIHHAPGDFTVRELVSYGRMPHQKMFRPDSSSDHDIVTHAMERTRTLVFADRHIKELSGGELQRVWLACSLAQQPRILFLDEPTTYLDICHQLEMIELVQKLCYEDGLGVVLVLHDLSQALDMSDRVIVLRNGEKYAEGPPDEVIEPEMLREVYGVGCRLVPVQDRRRPVISFDRVCRLVAEQQNQAETTLLK</sequence>
<name>A0A2J8AZB9_9FIRM</name>
<feature type="domain" description="ABC transporter" evidence="10">
    <location>
        <begin position="3"/>
        <end position="239"/>
    </location>
</feature>
<keyword evidence="7" id="KW-0408">Iron</keyword>
<organism evidence="11 12">
    <name type="scientific">Mageeibacillus indolicus</name>
    <dbReference type="NCBI Taxonomy" id="884684"/>
    <lineage>
        <taxon>Bacteria</taxon>
        <taxon>Bacillati</taxon>
        <taxon>Bacillota</taxon>
        <taxon>Clostridia</taxon>
        <taxon>Eubacteriales</taxon>
        <taxon>Oscillospiraceae</taxon>
        <taxon>Mageeibacillus</taxon>
    </lineage>
</organism>
<evidence type="ECO:0000259" key="10">
    <source>
        <dbReference type="PROSITE" id="PS50893"/>
    </source>
</evidence>
<dbReference type="FunFam" id="3.40.50.300:FF:000134">
    <property type="entry name" value="Iron-enterobactin ABC transporter ATP-binding protein"/>
    <property type="match status" value="1"/>
</dbReference>
<dbReference type="PANTHER" id="PTHR42771">
    <property type="entry name" value="IRON(3+)-HYDROXAMATE IMPORT ATP-BINDING PROTEIN FHUC"/>
    <property type="match status" value="1"/>
</dbReference>
<dbReference type="GO" id="GO:0005524">
    <property type="term" value="F:ATP binding"/>
    <property type="evidence" value="ECO:0007669"/>
    <property type="project" value="UniProtKB-KW"/>
</dbReference>
<protein>
    <recommendedName>
        <fullName evidence="10">ABC transporter domain-containing protein</fullName>
    </recommendedName>
</protein>
<dbReference type="PROSITE" id="PS50893">
    <property type="entry name" value="ABC_TRANSPORTER_2"/>
    <property type="match status" value="1"/>
</dbReference>
<dbReference type="OMA" id="GQKQLAW"/>
<evidence type="ECO:0000256" key="4">
    <source>
        <dbReference type="ARBA" id="ARBA00022496"/>
    </source>
</evidence>
<keyword evidence="8" id="KW-0406">Ion transport</keyword>
<dbReference type="CDD" id="cd03214">
    <property type="entry name" value="ABC_Iron-Siderophores_B12_Hemin"/>
    <property type="match status" value="1"/>
</dbReference>